<evidence type="ECO:0000313" key="2">
    <source>
        <dbReference type="EMBL" id="MBO3796212.1"/>
    </source>
</evidence>
<sequence length="125" mass="14981">MYFITEPNDLVGKEIGFIHANRFCDSTTIVTKDGGVLIVKQVFDLDEDQTNTIVFNECRAKKELYENRYAKHELNRLKIITKKDWADYELKIKKAEEARQIEYQKKKEEQERLEYERLKLKFEGQ</sequence>
<dbReference type="Proteomes" id="UP000665181">
    <property type="component" value="Unassembled WGS sequence"/>
</dbReference>
<dbReference type="AlphaFoldDB" id="A0A8I2B6U7"/>
<organism evidence="2 3">
    <name type="scientific">Bacillus subtilis</name>
    <dbReference type="NCBI Taxonomy" id="1423"/>
    <lineage>
        <taxon>Bacteria</taxon>
        <taxon>Bacillati</taxon>
        <taxon>Bacillota</taxon>
        <taxon>Bacilli</taxon>
        <taxon>Bacillales</taxon>
        <taxon>Bacillaceae</taxon>
        <taxon>Bacillus</taxon>
    </lineage>
</organism>
<gene>
    <name evidence="2" type="ORF">J5227_18300</name>
</gene>
<evidence type="ECO:0000313" key="3">
    <source>
        <dbReference type="Proteomes" id="UP000665181"/>
    </source>
</evidence>
<dbReference type="EMBL" id="JAGFPW010000022">
    <property type="protein sequence ID" value="MBO3796212.1"/>
    <property type="molecule type" value="Genomic_DNA"/>
</dbReference>
<feature type="coiled-coil region" evidence="1">
    <location>
        <begin position="55"/>
        <end position="118"/>
    </location>
</feature>
<dbReference type="RefSeq" id="WP_014417949.1">
    <property type="nucleotide sequence ID" value="NZ_JAGFPW010000022.1"/>
</dbReference>
<protein>
    <submittedName>
        <fullName evidence="2">Uncharacterized protein</fullName>
    </submittedName>
</protein>
<accession>A0A8I2B6U7</accession>
<keyword evidence="1" id="KW-0175">Coiled coil</keyword>
<evidence type="ECO:0000256" key="1">
    <source>
        <dbReference type="SAM" id="Coils"/>
    </source>
</evidence>
<name>A0A8I2B6U7_BACIU</name>
<proteinExistence type="predicted"/>
<reference evidence="2" key="1">
    <citation type="submission" date="2021-03" db="EMBL/GenBank/DDBJ databases">
        <title>Isolation of Bacillus subtilis from fermented food sample.</title>
        <authorList>
            <person name="Lakshmanan V."/>
            <person name="Athira K."/>
            <person name="Rajagopal K."/>
        </authorList>
    </citation>
    <scope>NUCLEOTIDE SEQUENCE</scope>
    <source>
        <strain evidence="2">S1</strain>
    </source>
</reference>
<comment type="caution">
    <text evidence="2">The sequence shown here is derived from an EMBL/GenBank/DDBJ whole genome shotgun (WGS) entry which is preliminary data.</text>
</comment>